<dbReference type="InterPro" id="IPR029052">
    <property type="entry name" value="Metallo-depent_PP-like"/>
</dbReference>
<evidence type="ECO:0000313" key="4">
    <source>
        <dbReference type="Proteomes" id="UP001139031"/>
    </source>
</evidence>
<comment type="similarity">
    <text evidence="1">Belongs to the metallophosphoesterase superfamily. YfcE family.</text>
</comment>
<dbReference type="Gene3D" id="3.60.21.10">
    <property type="match status" value="1"/>
</dbReference>
<gene>
    <name evidence="3" type="ORF">K7C98_25390</name>
</gene>
<dbReference type="Proteomes" id="UP001139031">
    <property type="component" value="Unassembled WGS sequence"/>
</dbReference>
<dbReference type="RefSeq" id="WP_224194344.1">
    <property type="nucleotide sequence ID" value="NZ_JAIRAU010000032.1"/>
</dbReference>
<dbReference type="SUPFAM" id="SSF56300">
    <property type="entry name" value="Metallo-dependent phosphatases"/>
    <property type="match status" value="1"/>
</dbReference>
<accession>A0ABS7TX37</accession>
<proteinExistence type="inferred from homology"/>
<organism evidence="3 4">
    <name type="scientific">Nannocystis pusilla</name>
    <dbReference type="NCBI Taxonomy" id="889268"/>
    <lineage>
        <taxon>Bacteria</taxon>
        <taxon>Pseudomonadati</taxon>
        <taxon>Myxococcota</taxon>
        <taxon>Polyangia</taxon>
        <taxon>Nannocystales</taxon>
        <taxon>Nannocystaceae</taxon>
        <taxon>Nannocystis</taxon>
    </lineage>
</organism>
<evidence type="ECO:0000313" key="3">
    <source>
        <dbReference type="EMBL" id="MBZ5712591.1"/>
    </source>
</evidence>
<keyword evidence="4" id="KW-1185">Reference proteome</keyword>
<sequence>MLRRFALLGDIHAEDRRLALALTWLKGQAIDAVLAVGDLCDGHGDLDRCCALLAAHRVLAVRGNHDRWLLGDELRGLTNAHQAVDLAPATLAYLAALPPTRRLATARGDLLLGHGVGPDDMVRLRPHHSGYDLEANLALADLLADRSLPLAAGGHTHQRMVRAFARPAGSPLVFINPGTLHSDYDSGFAVVDLEQGHVAYFDLVERPDDSLAVEPAEVTPLPAA</sequence>
<dbReference type="Pfam" id="PF12850">
    <property type="entry name" value="Metallophos_2"/>
    <property type="match status" value="1"/>
</dbReference>
<reference evidence="3" key="1">
    <citation type="submission" date="2021-08" db="EMBL/GenBank/DDBJ databases">
        <authorList>
            <person name="Stevens D.C."/>
        </authorList>
    </citation>
    <scope>NUCLEOTIDE SEQUENCE</scope>
    <source>
        <strain evidence="3">DSM 53165</strain>
    </source>
</reference>
<evidence type="ECO:0000259" key="2">
    <source>
        <dbReference type="Pfam" id="PF12850"/>
    </source>
</evidence>
<dbReference type="InterPro" id="IPR024654">
    <property type="entry name" value="Calcineurin-like_PHP_lpxH"/>
</dbReference>
<dbReference type="EMBL" id="JAIRAU010000032">
    <property type="protein sequence ID" value="MBZ5712591.1"/>
    <property type="molecule type" value="Genomic_DNA"/>
</dbReference>
<evidence type="ECO:0000256" key="1">
    <source>
        <dbReference type="ARBA" id="ARBA00008950"/>
    </source>
</evidence>
<feature type="domain" description="Calcineurin-like phosphoesterase" evidence="2">
    <location>
        <begin position="5"/>
        <end position="195"/>
    </location>
</feature>
<protein>
    <submittedName>
        <fullName evidence="3">Metallophosphatase family protein</fullName>
    </submittedName>
</protein>
<comment type="caution">
    <text evidence="3">The sequence shown here is derived from an EMBL/GenBank/DDBJ whole genome shotgun (WGS) entry which is preliminary data.</text>
</comment>
<name>A0ABS7TX37_9BACT</name>